<keyword evidence="1" id="KW-0862">Zinc</keyword>
<reference evidence="3" key="1">
    <citation type="submission" date="2023-05" db="EMBL/GenBank/DDBJ databases">
        <title>Genome and transcriptome analyses reveal genes involved in the formation of fine ridges on petal epidermal cells in Hibiscus trionum.</title>
        <authorList>
            <person name="Koshimizu S."/>
            <person name="Masuda S."/>
            <person name="Ishii T."/>
            <person name="Shirasu K."/>
            <person name="Hoshino A."/>
            <person name="Arita M."/>
        </authorList>
    </citation>
    <scope>NUCLEOTIDE SEQUENCE</scope>
    <source>
        <strain evidence="3">Hamamatsu line</strain>
    </source>
</reference>
<dbReference type="SUPFAM" id="SSF57667">
    <property type="entry name" value="beta-beta-alpha zinc fingers"/>
    <property type="match status" value="2"/>
</dbReference>
<feature type="domain" description="C2H2-type" evidence="2">
    <location>
        <begin position="75"/>
        <end position="102"/>
    </location>
</feature>
<dbReference type="PROSITE" id="PS00028">
    <property type="entry name" value="ZINC_FINGER_C2H2_1"/>
    <property type="match status" value="4"/>
</dbReference>
<keyword evidence="1" id="KW-0479">Metal-binding</keyword>
<dbReference type="SMART" id="SM00355">
    <property type="entry name" value="ZnF_C2H2"/>
    <property type="match status" value="4"/>
</dbReference>
<organism evidence="3 4">
    <name type="scientific">Hibiscus trionum</name>
    <name type="common">Flower of an hour</name>
    <dbReference type="NCBI Taxonomy" id="183268"/>
    <lineage>
        <taxon>Eukaryota</taxon>
        <taxon>Viridiplantae</taxon>
        <taxon>Streptophyta</taxon>
        <taxon>Embryophyta</taxon>
        <taxon>Tracheophyta</taxon>
        <taxon>Spermatophyta</taxon>
        <taxon>Magnoliopsida</taxon>
        <taxon>eudicotyledons</taxon>
        <taxon>Gunneridae</taxon>
        <taxon>Pentapetalae</taxon>
        <taxon>rosids</taxon>
        <taxon>malvids</taxon>
        <taxon>Malvales</taxon>
        <taxon>Malvaceae</taxon>
        <taxon>Malvoideae</taxon>
        <taxon>Hibiscus</taxon>
    </lineage>
</organism>
<dbReference type="InterPro" id="IPR013087">
    <property type="entry name" value="Znf_C2H2_type"/>
</dbReference>
<dbReference type="GO" id="GO:0008270">
    <property type="term" value="F:zinc ion binding"/>
    <property type="evidence" value="ECO:0007669"/>
    <property type="project" value="UniProtKB-KW"/>
</dbReference>
<evidence type="ECO:0000256" key="1">
    <source>
        <dbReference type="PROSITE-ProRule" id="PRU00042"/>
    </source>
</evidence>
<dbReference type="AlphaFoldDB" id="A0A9W7JI31"/>
<feature type="domain" description="C2H2-type" evidence="2">
    <location>
        <begin position="251"/>
        <end position="278"/>
    </location>
</feature>
<feature type="domain" description="C2H2-type" evidence="2">
    <location>
        <begin position="6"/>
        <end position="33"/>
    </location>
</feature>
<dbReference type="OrthoDB" id="9451254at2759"/>
<evidence type="ECO:0000313" key="4">
    <source>
        <dbReference type="Proteomes" id="UP001165190"/>
    </source>
</evidence>
<dbReference type="EMBL" id="BSYR01000065">
    <property type="protein sequence ID" value="GMJ13744.1"/>
    <property type="molecule type" value="Genomic_DNA"/>
</dbReference>
<proteinExistence type="predicted"/>
<keyword evidence="4" id="KW-1185">Reference proteome</keyword>
<dbReference type="PANTHER" id="PTHR46869:SF6">
    <property type="entry name" value="C2H2-TYPE DOMAIN-CONTAINING PROTEIN"/>
    <property type="match status" value="1"/>
</dbReference>
<keyword evidence="1" id="KW-0863">Zinc-finger</keyword>
<dbReference type="PROSITE" id="PS50157">
    <property type="entry name" value="ZINC_FINGER_C2H2_2"/>
    <property type="match status" value="4"/>
</dbReference>
<dbReference type="Pfam" id="PF13912">
    <property type="entry name" value="zf-C2H2_6"/>
    <property type="match status" value="4"/>
</dbReference>
<sequence length="384" mass="42799">MEELKYGCKFCSKSFPSGRSLGGHMRSHLNNNSNSVEADDKFCKKKLVSVLNNVVQDSNTDETGNTGKDGWVHDKVCKECGKGFQSWQALFGHMKYHSDKEKGAINSLGEQDSWINGDQKMVFDTQSDNETGKKRRSKRRTRFIATANCPMSEVEQRQEQEEVALSLMMLSRDVRHWVGLNYVAESSNNNSFFLEAKIQIKSSSKPGVNSVNHKSGVSADCRKNKISVDQSNMKKTPAYDQTTDANKRSKFECTSCKKIFHSYQALGGHRASHKRTKGCFGSDSSETTAEIEAAEDGNLVKSIRHECPICLKVFPSGQALGGHKRSHFVAAEAKDLIRPENRDFLDLNLPAAAVEEGSSVHMGLKPWWAGATQKHRPLLGLIYN</sequence>
<name>A0A9W7JI31_HIBTR</name>
<evidence type="ECO:0000259" key="2">
    <source>
        <dbReference type="PROSITE" id="PS50157"/>
    </source>
</evidence>
<feature type="domain" description="C2H2-type" evidence="2">
    <location>
        <begin position="305"/>
        <end position="327"/>
    </location>
</feature>
<accession>A0A9W7JI31</accession>
<dbReference type="InterPro" id="IPR036236">
    <property type="entry name" value="Znf_C2H2_sf"/>
</dbReference>
<dbReference type="Gene3D" id="3.30.160.60">
    <property type="entry name" value="Classic Zinc Finger"/>
    <property type="match status" value="2"/>
</dbReference>
<evidence type="ECO:0000313" key="3">
    <source>
        <dbReference type="EMBL" id="GMJ13744.1"/>
    </source>
</evidence>
<comment type="caution">
    <text evidence="3">The sequence shown here is derived from an EMBL/GenBank/DDBJ whole genome shotgun (WGS) entry which is preliminary data.</text>
</comment>
<dbReference type="Proteomes" id="UP001165190">
    <property type="component" value="Unassembled WGS sequence"/>
</dbReference>
<dbReference type="PANTHER" id="PTHR46869">
    <property type="entry name" value="C2H2-LIKE ZINC FINGER PROTEIN"/>
    <property type="match status" value="1"/>
</dbReference>
<protein>
    <recommendedName>
        <fullName evidence="2">C2H2-type domain-containing protein</fullName>
    </recommendedName>
</protein>
<gene>
    <name evidence="3" type="ORF">HRI_005043600</name>
</gene>